<proteinExistence type="predicted"/>
<dbReference type="Proteomes" id="UP000032360">
    <property type="component" value="Unassembled WGS sequence"/>
</dbReference>
<sequence>MLARLLQALLDVTLEMRQLFNDQQFSHTDDVSPWVPALSIHSTENLARLVLCRQLEGRLVPFEDELAIGTFARTLATTQDWSSTYLEGAIEEVKALLRSVVRE</sequence>
<evidence type="ECO:0000313" key="1">
    <source>
        <dbReference type="EMBL" id="KJF18057.1"/>
    </source>
</evidence>
<evidence type="ECO:0000313" key="2">
    <source>
        <dbReference type="Proteomes" id="UP000032360"/>
    </source>
</evidence>
<dbReference type="AlphaFoldDB" id="A0A0D8HJY2"/>
<accession>A0A0D8HJY2</accession>
<comment type="caution">
    <text evidence="1">The sequence shown here is derived from an EMBL/GenBank/DDBJ whole genome shotgun (WGS) entry which is preliminary data.</text>
</comment>
<gene>
    <name evidence="1" type="ORF">AXFE_11560</name>
</gene>
<name>A0A0D8HJY2_9ACTN</name>
<reference evidence="1 2" key="1">
    <citation type="submission" date="2015-01" db="EMBL/GenBank/DDBJ databases">
        <title>Draft genome of the acidophilic iron oxidizer Acidithrix ferrooxidans strain Py-F3.</title>
        <authorList>
            <person name="Poehlein A."/>
            <person name="Eisen S."/>
            <person name="Schloemann M."/>
            <person name="Johnson B.D."/>
            <person name="Daniel R."/>
            <person name="Muehling M."/>
        </authorList>
    </citation>
    <scope>NUCLEOTIDE SEQUENCE [LARGE SCALE GENOMIC DNA]</scope>
    <source>
        <strain evidence="1 2">Py-F3</strain>
    </source>
</reference>
<organism evidence="1 2">
    <name type="scientific">Acidithrix ferrooxidans</name>
    <dbReference type="NCBI Taxonomy" id="1280514"/>
    <lineage>
        <taxon>Bacteria</taxon>
        <taxon>Bacillati</taxon>
        <taxon>Actinomycetota</taxon>
        <taxon>Acidimicrobiia</taxon>
        <taxon>Acidimicrobiales</taxon>
        <taxon>Acidimicrobiaceae</taxon>
        <taxon>Acidithrix</taxon>
    </lineage>
</organism>
<protein>
    <submittedName>
        <fullName evidence="1">Uncharacterized protein</fullName>
    </submittedName>
</protein>
<dbReference type="EMBL" id="JXYS01000026">
    <property type="protein sequence ID" value="KJF18057.1"/>
    <property type="molecule type" value="Genomic_DNA"/>
</dbReference>
<keyword evidence="2" id="KW-1185">Reference proteome</keyword>
<dbReference type="STRING" id="1280514.AXFE_11560"/>
<dbReference type="RefSeq" id="WP_052604923.1">
    <property type="nucleotide sequence ID" value="NZ_JXYS01000026.1"/>
</dbReference>